<keyword evidence="6" id="KW-1185">Reference proteome</keyword>
<sequence>MAALVFKVALLTLKTAAKPLASRFEATVMNHPVWRKKVVDMAQWIHRQDVLINRGAEGKTGKAFVASMTEEKAMQLASKVVSEGFLYGMGVVLVVVEIQRKNKEDGEKQAKAAAEKQAIKELHEQHVAADKQLKEELATLGRHLQQMDERLAFMEQQMGRRRSWLPLFGSG</sequence>
<organism evidence="5 6">
    <name type="scientific">Micractinium conductrix</name>
    <dbReference type="NCBI Taxonomy" id="554055"/>
    <lineage>
        <taxon>Eukaryota</taxon>
        <taxon>Viridiplantae</taxon>
        <taxon>Chlorophyta</taxon>
        <taxon>core chlorophytes</taxon>
        <taxon>Trebouxiophyceae</taxon>
        <taxon>Chlorellales</taxon>
        <taxon>Chlorellaceae</taxon>
        <taxon>Chlorella clade</taxon>
        <taxon>Micractinium</taxon>
    </lineage>
</organism>
<evidence type="ECO:0000256" key="4">
    <source>
        <dbReference type="SAM" id="SignalP"/>
    </source>
</evidence>
<dbReference type="PANTHER" id="PTHR12499">
    <property type="entry name" value="OPTIC ATROPHY 3 PROTEIN OPA3"/>
    <property type="match status" value="1"/>
</dbReference>
<evidence type="ECO:0000256" key="1">
    <source>
        <dbReference type="ARBA" id="ARBA00007584"/>
    </source>
</evidence>
<comment type="similarity">
    <text evidence="1">Belongs to the OPA3 family.</text>
</comment>
<dbReference type="EMBL" id="LHPF02000001">
    <property type="protein sequence ID" value="PSC76876.1"/>
    <property type="molecule type" value="Genomic_DNA"/>
</dbReference>
<evidence type="ECO:0000256" key="3">
    <source>
        <dbReference type="SAM" id="Coils"/>
    </source>
</evidence>
<feature type="signal peptide" evidence="4">
    <location>
        <begin position="1"/>
        <end position="17"/>
    </location>
</feature>
<dbReference type="InterPro" id="IPR010754">
    <property type="entry name" value="OPA3-like"/>
</dbReference>
<dbReference type="AlphaFoldDB" id="A0A2P6VS02"/>
<dbReference type="GO" id="GO:0005739">
    <property type="term" value="C:mitochondrion"/>
    <property type="evidence" value="ECO:0007669"/>
    <property type="project" value="TreeGrafter"/>
</dbReference>
<evidence type="ECO:0000256" key="2">
    <source>
        <dbReference type="ARBA" id="ARBA00023054"/>
    </source>
</evidence>
<dbReference type="Pfam" id="PF07047">
    <property type="entry name" value="OPA3"/>
    <property type="match status" value="1"/>
</dbReference>
<protein>
    <submittedName>
        <fullName evidence="5">Optic atrophy 3-like protein</fullName>
    </submittedName>
</protein>
<comment type="caution">
    <text evidence="5">The sequence shown here is derived from an EMBL/GenBank/DDBJ whole genome shotgun (WGS) entry which is preliminary data.</text>
</comment>
<keyword evidence="2 3" id="KW-0175">Coiled coil</keyword>
<dbReference type="PANTHER" id="PTHR12499:SF0">
    <property type="entry name" value="OPTIC ATROPHY 3 PROTEIN"/>
    <property type="match status" value="1"/>
</dbReference>
<dbReference type="OrthoDB" id="2129069at2759"/>
<reference evidence="5 6" key="1">
    <citation type="journal article" date="2018" name="Plant J.">
        <title>Genome sequences of Chlorella sorokiniana UTEX 1602 and Micractinium conductrix SAG 241.80: implications to maltose excretion by a green alga.</title>
        <authorList>
            <person name="Arriola M.B."/>
            <person name="Velmurugan N."/>
            <person name="Zhang Y."/>
            <person name="Plunkett M.H."/>
            <person name="Hondzo H."/>
            <person name="Barney B.M."/>
        </authorList>
    </citation>
    <scope>NUCLEOTIDE SEQUENCE [LARGE SCALE GENOMIC DNA]</scope>
    <source>
        <strain evidence="5 6">SAG 241.80</strain>
    </source>
</reference>
<evidence type="ECO:0000313" key="5">
    <source>
        <dbReference type="EMBL" id="PSC76876.1"/>
    </source>
</evidence>
<gene>
    <name evidence="5" type="primary">g891</name>
    <name evidence="5" type="ORF">C2E20_0891</name>
</gene>
<dbReference type="Proteomes" id="UP000239649">
    <property type="component" value="Unassembled WGS sequence"/>
</dbReference>
<dbReference type="GO" id="GO:0019216">
    <property type="term" value="P:regulation of lipid metabolic process"/>
    <property type="evidence" value="ECO:0007669"/>
    <property type="project" value="TreeGrafter"/>
</dbReference>
<name>A0A2P6VS02_9CHLO</name>
<evidence type="ECO:0000313" key="6">
    <source>
        <dbReference type="Proteomes" id="UP000239649"/>
    </source>
</evidence>
<feature type="coiled-coil region" evidence="3">
    <location>
        <begin position="130"/>
        <end position="157"/>
    </location>
</feature>
<proteinExistence type="inferred from homology"/>
<accession>A0A2P6VS02</accession>
<feature type="chain" id="PRO_5015110283" evidence="4">
    <location>
        <begin position="18"/>
        <end position="171"/>
    </location>
</feature>
<keyword evidence="4" id="KW-0732">Signal</keyword>